<dbReference type="OMA" id="NANALCW"/>
<evidence type="ECO:0000313" key="3">
    <source>
        <dbReference type="Proteomes" id="UP000695026"/>
    </source>
</evidence>
<dbReference type="InterPro" id="IPR033505">
    <property type="entry name" value="USPL1"/>
</dbReference>
<dbReference type="GO" id="GO:0015030">
    <property type="term" value="C:Cajal body"/>
    <property type="evidence" value="ECO:0007669"/>
    <property type="project" value="TreeGrafter"/>
</dbReference>
<dbReference type="InterPro" id="IPR028889">
    <property type="entry name" value="USP"/>
</dbReference>
<name>A0A9F3QS28_PYTBI</name>
<dbReference type="Proteomes" id="UP000695026">
    <property type="component" value="Unplaced"/>
</dbReference>
<dbReference type="AlphaFoldDB" id="A0A9F3QS28"/>
<organism evidence="3 4">
    <name type="scientific">Python bivittatus</name>
    <name type="common">Burmese python</name>
    <name type="synonym">Python molurus bivittatus</name>
    <dbReference type="NCBI Taxonomy" id="176946"/>
    <lineage>
        <taxon>Eukaryota</taxon>
        <taxon>Metazoa</taxon>
        <taxon>Chordata</taxon>
        <taxon>Craniata</taxon>
        <taxon>Vertebrata</taxon>
        <taxon>Euteleostomi</taxon>
        <taxon>Lepidosauria</taxon>
        <taxon>Squamata</taxon>
        <taxon>Bifurcata</taxon>
        <taxon>Unidentata</taxon>
        <taxon>Episquamata</taxon>
        <taxon>Toxicofera</taxon>
        <taxon>Serpentes</taxon>
        <taxon>Henophidia</taxon>
        <taxon>Pythonidae</taxon>
        <taxon>Python</taxon>
    </lineage>
</organism>
<gene>
    <name evidence="4" type="primary">USPL1</name>
</gene>
<dbReference type="InterPro" id="IPR038765">
    <property type="entry name" value="Papain-like_cys_pep_sf"/>
</dbReference>
<evidence type="ECO:0000313" key="4">
    <source>
        <dbReference type="RefSeq" id="XP_015742909.1"/>
    </source>
</evidence>
<dbReference type="GO" id="GO:0032183">
    <property type="term" value="F:SUMO binding"/>
    <property type="evidence" value="ECO:0007669"/>
    <property type="project" value="InterPro"/>
</dbReference>
<dbReference type="OrthoDB" id="6160353at2759"/>
<dbReference type="RefSeq" id="XP_015742909.1">
    <property type="nucleotide sequence ID" value="XM_015887423.2"/>
</dbReference>
<feature type="domain" description="USP" evidence="2">
    <location>
        <begin position="221"/>
        <end position="490"/>
    </location>
</feature>
<dbReference type="InterPro" id="IPR029388">
    <property type="entry name" value="DUF4650"/>
</dbReference>
<feature type="compositionally biased region" description="Polar residues" evidence="1">
    <location>
        <begin position="509"/>
        <end position="523"/>
    </location>
</feature>
<dbReference type="CTD" id="10208"/>
<evidence type="ECO:0000256" key="1">
    <source>
        <dbReference type="SAM" id="MobiDB-lite"/>
    </source>
</evidence>
<proteinExistence type="predicted"/>
<dbReference type="PROSITE" id="PS50235">
    <property type="entry name" value="USP_3"/>
    <property type="match status" value="1"/>
</dbReference>
<sequence length="1090" mass="121350">MMDCQKIGNGLQVTDVGTSALHMVGYLGKNCNSAEVTPDGCCPACKKMGLMQRIRKYHINFEESIFLCENPQCIYPLGSAPLSTIIIPSDAKGYPSQDTCGKRKLLDTNLLTSPIEPCLKLTRTDDLMDAEQTFRSDLTPNCNGNNLIWTRSGQSDFSQAKQPTFSDVAKSINQKMGLGAQENSPEVLSVQTQLLSGSEMGSSVSQTLQQSKSSLQEPLWLQWRNTHALCWLDCILSTLVHLETLRIILTGVSKNMSVIQRLLTKYNQATILVNTCQRDELASEVPLDVLSRAESHLNEIRNIIFVQLQPLLKCKFGEEESPVFAFPLLLQKDHQTENFFVHFFSWKFECLQCGYHISNRCQQLMTTFTNIIPEWHPLNAVHVAPCNKCNHTSQRRKMVLEKISSILMMHFVEGLPHNNLMAYSFQFQEYSYQVTAVVQYQEKAKHFITWILTSNGMWLECDDLKGSYSRRHDSFGVPAAEVHIVIWERKPPQTTNYLDLQLQGEETMNVSSMTTESKTPIKSSNDETEDSAPLTSHKAVDMLNPHIEEVQNLVSNQKNNLLPGLENLSDDNVITLDLVSIPLESGGPPLEDRHIVENKQIITTAPLQLQELDQKDVCPLTSEGGDQTESVVVGNTSHPMHQGEPTDASNLVVMPSVILSNGKINFSSERLLPQGLESAVTLVPIEESHPKNPQKKIKTKLGNTVLGMSNVESSREIINSHISAPSPQSPTFQSPSTNGIKSSVASWVNGLLGKYPSFMPKSVLVPNKAKNCKKVMQKEMNSSSLVRHAGHFCGFQAKSSEKSKVAALDSSCRTLPASSPTTFSVANIPIKNHDTDSNGEAVTKRATSLNGYTEQNQLKKTCNENQNPTSVENTESLIDKTHELRLTLLQQLKAKKEKLASLDKLVKAKRRHRNSSKKTIKDQTELGSQKQTELLQTNLLNTQQMQTDVWDSKSLNSPSTMSQCSSSNYDDILSELLLSPAMTVGSLEFPQEEECRYLEMGNGSSDTTVSTVQNADLQVTDCDLSYFSPLKENGFEGHRDLLAIKSPLKKFSFESSAKQDLLDDLLSCSVLNSVMTNIEDLHHFDESLLA</sequence>
<protein>
    <submittedName>
        <fullName evidence="4">SUMO-specific isopeptidase USPL1 isoform X1</fullName>
    </submittedName>
</protein>
<evidence type="ECO:0000259" key="2">
    <source>
        <dbReference type="PROSITE" id="PS50235"/>
    </source>
</evidence>
<dbReference type="GO" id="GO:0030576">
    <property type="term" value="P:Cajal body organization"/>
    <property type="evidence" value="ECO:0007669"/>
    <property type="project" value="InterPro"/>
</dbReference>
<dbReference type="InterPro" id="IPR028890">
    <property type="entry name" value="Peptidase_C98"/>
</dbReference>
<accession>A0A9F3QS28</accession>
<dbReference type="PANTHER" id="PTHR15294">
    <property type="entry name" value="RETINOVIN-RELATED"/>
    <property type="match status" value="1"/>
</dbReference>
<dbReference type="Pfam" id="PF15499">
    <property type="entry name" value="Peptidase_C98"/>
    <property type="match status" value="1"/>
</dbReference>
<dbReference type="Pfam" id="PF15509">
    <property type="entry name" value="DUF4650"/>
    <property type="match status" value="1"/>
</dbReference>
<feature type="region of interest" description="Disordered" evidence="1">
    <location>
        <begin position="908"/>
        <end position="929"/>
    </location>
</feature>
<keyword evidence="3" id="KW-1185">Reference proteome</keyword>
<dbReference type="PANTHER" id="PTHR15294:SF3">
    <property type="entry name" value="SUMO-SPECIFIC ISOPEPTIDASE USPL1"/>
    <property type="match status" value="1"/>
</dbReference>
<dbReference type="GO" id="GO:0016926">
    <property type="term" value="P:protein desumoylation"/>
    <property type="evidence" value="ECO:0007669"/>
    <property type="project" value="TreeGrafter"/>
</dbReference>
<dbReference type="SUPFAM" id="SSF54001">
    <property type="entry name" value="Cysteine proteinases"/>
    <property type="match status" value="1"/>
</dbReference>
<reference evidence="4" key="1">
    <citation type="submission" date="2025-08" db="UniProtKB">
        <authorList>
            <consortium name="RefSeq"/>
        </authorList>
    </citation>
    <scope>IDENTIFICATION</scope>
    <source>
        <tissue evidence="4">Liver</tissue>
    </source>
</reference>
<feature type="region of interest" description="Disordered" evidence="1">
    <location>
        <begin position="509"/>
        <end position="534"/>
    </location>
</feature>
<dbReference type="GeneID" id="103050370"/>
<feature type="compositionally biased region" description="Basic residues" evidence="1">
    <location>
        <begin position="908"/>
        <end position="918"/>
    </location>
</feature>